<evidence type="ECO:0000256" key="6">
    <source>
        <dbReference type="ARBA" id="ARBA00023014"/>
    </source>
</evidence>
<keyword evidence="5" id="KW-0408">Iron</keyword>
<dbReference type="InterPro" id="IPR023885">
    <property type="entry name" value="4Fe4S-binding_SPASM_dom"/>
</dbReference>
<dbReference type="PANTHER" id="PTHR11228:SF7">
    <property type="entry name" value="PQQA PEPTIDE CYCLASE"/>
    <property type="match status" value="1"/>
</dbReference>
<keyword evidence="2" id="KW-0004">4Fe-4S</keyword>
<dbReference type="SFLD" id="SFLDG01387">
    <property type="entry name" value="BtrN-like_SPASM_domain_contain"/>
    <property type="match status" value="1"/>
</dbReference>
<dbReference type="GO" id="GO:0051536">
    <property type="term" value="F:iron-sulfur cluster binding"/>
    <property type="evidence" value="ECO:0007669"/>
    <property type="project" value="UniProtKB-KW"/>
</dbReference>
<dbReference type="PANTHER" id="PTHR11228">
    <property type="entry name" value="RADICAL SAM DOMAIN PROTEIN"/>
    <property type="match status" value="1"/>
</dbReference>
<dbReference type="GO" id="GO:0046872">
    <property type="term" value="F:metal ion binding"/>
    <property type="evidence" value="ECO:0007669"/>
    <property type="project" value="UniProtKB-KW"/>
</dbReference>
<evidence type="ECO:0000256" key="5">
    <source>
        <dbReference type="ARBA" id="ARBA00023004"/>
    </source>
</evidence>
<keyword evidence="4" id="KW-0479">Metal-binding</keyword>
<dbReference type="SUPFAM" id="SSF102114">
    <property type="entry name" value="Radical SAM enzymes"/>
    <property type="match status" value="1"/>
</dbReference>
<dbReference type="SFLD" id="SFLDG01067">
    <property type="entry name" value="SPASM/twitch_domain_containing"/>
    <property type="match status" value="1"/>
</dbReference>
<feature type="domain" description="4Fe4S-binding SPASM" evidence="8">
    <location>
        <begin position="248"/>
        <end position="312"/>
    </location>
</feature>
<dbReference type="CDD" id="cd01335">
    <property type="entry name" value="Radical_SAM"/>
    <property type="match status" value="1"/>
</dbReference>
<reference evidence="9 10" key="1">
    <citation type="submission" date="2019-03" db="EMBL/GenBank/DDBJ databases">
        <title>Genomic Encyclopedia of Type Strains, Phase IV (KMG-IV): sequencing the most valuable type-strain genomes for metagenomic binning, comparative biology and taxonomic classification.</title>
        <authorList>
            <person name="Goeker M."/>
        </authorList>
    </citation>
    <scope>NUCLEOTIDE SEQUENCE [LARGE SCALE GENOMIC DNA]</scope>
    <source>
        <strain evidence="9 10">DSM 11170</strain>
    </source>
</reference>
<dbReference type="Gene3D" id="3.20.20.70">
    <property type="entry name" value="Aldolase class I"/>
    <property type="match status" value="1"/>
</dbReference>
<keyword evidence="6" id="KW-0411">Iron-sulfur</keyword>
<name>A0A4R2RVX0_9FIRM</name>
<dbReference type="InterPro" id="IPR007197">
    <property type="entry name" value="rSAM"/>
</dbReference>
<dbReference type="OrthoDB" id="9782387at2"/>
<dbReference type="GO" id="GO:0003824">
    <property type="term" value="F:catalytic activity"/>
    <property type="evidence" value="ECO:0007669"/>
    <property type="project" value="InterPro"/>
</dbReference>
<evidence type="ECO:0000256" key="4">
    <source>
        <dbReference type="ARBA" id="ARBA00022723"/>
    </source>
</evidence>
<protein>
    <submittedName>
        <fullName evidence="9">MoaA/NifB/PqqE/SkfB family radical SAM enzyme</fullName>
    </submittedName>
</protein>
<dbReference type="InterPro" id="IPR058240">
    <property type="entry name" value="rSAM_sf"/>
</dbReference>
<comment type="caution">
    <text evidence="9">The sequence shown here is derived from an EMBL/GenBank/DDBJ whole genome shotgun (WGS) entry which is preliminary data.</text>
</comment>
<dbReference type="Pfam" id="PF13186">
    <property type="entry name" value="SPASM"/>
    <property type="match status" value="1"/>
</dbReference>
<sequence length="339" mass="38511">MSDKAIGGITPSGKRTVLGTVLPLDTPFLVQIFPVYACNFRCGYCLHSLPREQHGYISDKPFMDMYLYKQCIDDMRHFKKKLKMLRFAGIGEPLLHKRIADMVAYAKKRDVAESVEIVTNGVLLTEELSLSLIHAGLDKLRISIQGISAEKYKMVSWANIDMDEFINKLRFFHQNKGYTKIHIKIIDCALSDKKEELLFFKMFEAVCDSIAIEHLTPTVKGIDYSNLSGGRRLAVTQSGTPLLETSICPQPFYMMQINPDGAVVPCCSMSYPLVFRERNMTIPEIWNSEAFLNFRRQSLDGTENVGGVCASCSLYKYGLFPEDRLEPYVEQLKKLISKI</sequence>
<dbReference type="Proteomes" id="UP000294813">
    <property type="component" value="Unassembled WGS sequence"/>
</dbReference>
<dbReference type="SFLD" id="SFLDS00029">
    <property type="entry name" value="Radical_SAM"/>
    <property type="match status" value="1"/>
</dbReference>
<proteinExistence type="predicted"/>
<evidence type="ECO:0000259" key="7">
    <source>
        <dbReference type="Pfam" id="PF04055"/>
    </source>
</evidence>
<dbReference type="Pfam" id="PF04055">
    <property type="entry name" value="Radical_SAM"/>
    <property type="match status" value="1"/>
</dbReference>
<dbReference type="EMBL" id="SLXT01000012">
    <property type="protein sequence ID" value="TCP64101.1"/>
    <property type="molecule type" value="Genomic_DNA"/>
</dbReference>
<gene>
    <name evidence="9" type="ORF">EDD73_11262</name>
</gene>
<organism evidence="9 10">
    <name type="scientific">Heliophilum fasciatum</name>
    <dbReference type="NCBI Taxonomy" id="35700"/>
    <lineage>
        <taxon>Bacteria</taxon>
        <taxon>Bacillati</taxon>
        <taxon>Bacillota</taxon>
        <taxon>Clostridia</taxon>
        <taxon>Eubacteriales</taxon>
        <taxon>Heliobacteriaceae</taxon>
        <taxon>Heliophilum</taxon>
    </lineage>
</organism>
<dbReference type="InterPro" id="IPR050377">
    <property type="entry name" value="Radical_SAM_PqqE_MftC-like"/>
</dbReference>
<keyword evidence="3" id="KW-0949">S-adenosyl-L-methionine</keyword>
<keyword evidence="10" id="KW-1185">Reference proteome</keyword>
<comment type="cofactor">
    <cofactor evidence="1">
        <name>[4Fe-4S] cluster</name>
        <dbReference type="ChEBI" id="CHEBI:49883"/>
    </cofactor>
</comment>
<evidence type="ECO:0000259" key="8">
    <source>
        <dbReference type="Pfam" id="PF13186"/>
    </source>
</evidence>
<evidence type="ECO:0000256" key="3">
    <source>
        <dbReference type="ARBA" id="ARBA00022691"/>
    </source>
</evidence>
<feature type="domain" description="Radical SAM core" evidence="7">
    <location>
        <begin position="34"/>
        <end position="176"/>
    </location>
</feature>
<evidence type="ECO:0000256" key="2">
    <source>
        <dbReference type="ARBA" id="ARBA00022485"/>
    </source>
</evidence>
<evidence type="ECO:0000313" key="9">
    <source>
        <dbReference type="EMBL" id="TCP64101.1"/>
    </source>
</evidence>
<dbReference type="InterPro" id="IPR013785">
    <property type="entry name" value="Aldolase_TIM"/>
</dbReference>
<accession>A0A4R2RVX0</accession>
<evidence type="ECO:0000256" key="1">
    <source>
        <dbReference type="ARBA" id="ARBA00001966"/>
    </source>
</evidence>
<evidence type="ECO:0000313" key="10">
    <source>
        <dbReference type="Proteomes" id="UP000294813"/>
    </source>
</evidence>
<dbReference type="InterPro" id="IPR034391">
    <property type="entry name" value="AdoMet-like_SPASM_containing"/>
</dbReference>
<dbReference type="RefSeq" id="WP_131919289.1">
    <property type="nucleotide sequence ID" value="NZ_JAOQNU010000022.1"/>
</dbReference>
<dbReference type="AlphaFoldDB" id="A0A4R2RVX0"/>